<dbReference type="NCBIfam" id="NF003353">
    <property type="entry name" value="PRK04387.1"/>
    <property type="match status" value="1"/>
</dbReference>
<organism evidence="1 2">
    <name type="scientific">Planococcus halocryophilus</name>
    <dbReference type="NCBI Taxonomy" id="1215089"/>
    <lineage>
        <taxon>Bacteria</taxon>
        <taxon>Bacillati</taxon>
        <taxon>Bacillota</taxon>
        <taxon>Bacilli</taxon>
        <taxon>Bacillales</taxon>
        <taxon>Caryophanaceae</taxon>
        <taxon>Planococcus</taxon>
    </lineage>
</organism>
<dbReference type="InterPro" id="IPR023324">
    <property type="entry name" value="BH2638-like_sf"/>
</dbReference>
<dbReference type="RefSeq" id="WP_008498057.1">
    <property type="nucleotide sequence ID" value="NZ_CP016537.2"/>
</dbReference>
<dbReference type="Proteomes" id="UP000092687">
    <property type="component" value="Chromosome"/>
</dbReference>
<dbReference type="EMBL" id="CP016537">
    <property type="protein sequence ID" value="ANU13671.1"/>
    <property type="molecule type" value="Genomic_DNA"/>
</dbReference>
<sequence length="92" mass="10925">MDYSYPFSIEWSTEEIIDVVSFFEAIEMAYESGINRQELLTRYRKFKQVVPAISEEKTYFREFEEESGYASFPVIKEMKAGTDDQKIKLNKK</sequence>
<dbReference type="AlphaFoldDB" id="A0A1C7DQW9"/>
<evidence type="ECO:0000313" key="2">
    <source>
        <dbReference type="Proteomes" id="UP000092687"/>
    </source>
</evidence>
<dbReference type="SUPFAM" id="SSF158504">
    <property type="entry name" value="BH2638-like"/>
    <property type="match status" value="1"/>
</dbReference>
<reference evidence="1" key="1">
    <citation type="submission" date="2016-10" db="EMBL/GenBank/DDBJ databases">
        <authorList>
            <person name="de Groot N.N."/>
        </authorList>
    </citation>
    <scope>NUCLEOTIDE SEQUENCE</scope>
    <source>
        <strain evidence="1">DSM 24743</strain>
    </source>
</reference>
<dbReference type="Gene3D" id="1.10.220.80">
    <property type="entry name" value="BH2638-like"/>
    <property type="match status" value="1"/>
</dbReference>
<dbReference type="OrthoDB" id="1649074at2"/>
<dbReference type="Pfam" id="PF05256">
    <property type="entry name" value="UPF0223"/>
    <property type="match status" value="1"/>
</dbReference>
<dbReference type="KEGG" id="phc:BBI08_07345"/>
<proteinExistence type="predicted"/>
<accession>A0A1C7DQW9</accession>
<dbReference type="PIRSF" id="PIRSF037260">
    <property type="entry name" value="UPF0223"/>
    <property type="match status" value="1"/>
</dbReference>
<gene>
    <name evidence="1" type="ORF">BBI08_07345</name>
</gene>
<keyword evidence="2" id="KW-1185">Reference proteome</keyword>
<protein>
    <submittedName>
        <fullName evidence="1">Uncharacterized protein</fullName>
    </submittedName>
</protein>
<name>A0A1C7DQW9_9BACL</name>
<dbReference type="InterPro" id="IPR007920">
    <property type="entry name" value="UPF0223"/>
</dbReference>
<evidence type="ECO:0000313" key="1">
    <source>
        <dbReference type="EMBL" id="ANU13671.1"/>
    </source>
</evidence>
<dbReference type="STRING" id="1215089.BBI08_07345"/>